<sequence length="56" mass="6113">MQKQRTTGQDGEWAIALISRPNFSLQSLAPISRPNLSLQSLAPISWATPANGITDY</sequence>
<dbReference type="EMBL" id="CP053661">
    <property type="protein sequence ID" value="QKD84238.1"/>
    <property type="molecule type" value="Genomic_DNA"/>
</dbReference>
<evidence type="ECO:0000313" key="1">
    <source>
        <dbReference type="EMBL" id="QKD84238.1"/>
    </source>
</evidence>
<protein>
    <submittedName>
        <fullName evidence="1">Uncharacterized protein</fullName>
    </submittedName>
</protein>
<dbReference type="Proteomes" id="UP000505210">
    <property type="component" value="Chromosome"/>
</dbReference>
<reference evidence="1 2" key="1">
    <citation type="submission" date="2020-05" db="EMBL/GenBank/DDBJ databases">
        <title>Complete genome sequence of of a novel Thermoleptolyngbya strain isolated from hot springs of Ganzi, Sichuan China.</title>
        <authorList>
            <person name="Tang J."/>
            <person name="Daroch M."/>
            <person name="Li L."/>
            <person name="Waleron K."/>
            <person name="Waleron M."/>
            <person name="Waleron M."/>
        </authorList>
    </citation>
    <scope>NUCLEOTIDE SEQUENCE [LARGE SCALE GENOMIC DNA]</scope>
    <source>
        <strain evidence="1 2">PKUAC-SCTA183</strain>
    </source>
</reference>
<dbReference type="RefSeq" id="WP_172358284.1">
    <property type="nucleotide sequence ID" value="NZ_CP053661.1"/>
</dbReference>
<gene>
    <name evidence="1" type="ORF">HPC62_20485</name>
</gene>
<proteinExistence type="predicted"/>
<name>A0A6M8BC66_9CYAN</name>
<dbReference type="KEGG" id="theu:HPC62_20485"/>
<organism evidence="1 2">
    <name type="scientific">Thermoleptolyngbya sichuanensis A183</name>
    <dbReference type="NCBI Taxonomy" id="2737172"/>
    <lineage>
        <taxon>Bacteria</taxon>
        <taxon>Bacillati</taxon>
        <taxon>Cyanobacteriota</taxon>
        <taxon>Cyanophyceae</taxon>
        <taxon>Oculatellales</taxon>
        <taxon>Oculatellaceae</taxon>
        <taxon>Thermoleptolyngbya</taxon>
        <taxon>Thermoleptolyngbya sichuanensis</taxon>
    </lineage>
</organism>
<evidence type="ECO:0000313" key="2">
    <source>
        <dbReference type="Proteomes" id="UP000505210"/>
    </source>
</evidence>
<dbReference type="AlphaFoldDB" id="A0A6M8BC66"/>
<accession>A0A6M8BC66</accession>
<keyword evidence="2" id="KW-1185">Reference proteome</keyword>